<comment type="caution">
    <text evidence="1">The sequence shown here is derived from an EMBL/GenBank/DDBJ whole genome shotgun (WGS) entry which is preliminary data.</text>
</comment>
<dbReference type="Proteomes" id="UP001311232">
    <property type="component" value="Unassembled WGS sequence"/>
</dbReference>
<dbReference type="AlphaFoldDB" id="A0AAV9SGY7"/>
<accession>A0AAV9SGY7</accession>
<sequence length="396" mass="43254">MSRAPYNMQIMVHQSVFSVSLVAALRWITRHGRALQEYKPLVIETNKRRRNTPTERPNFSLSRRRIQRGSSLLLAQPVSAAPSWGLMLVCTADRKWHGRGGELSARSLVESATAEDRRAYGGVGVTLLTMSGGPITFLQIWRAKSRAGVSCTHAGMRQAGISREEVQAPEAGKLGGVKGRDDQMIGTTEGEGVAITAAVARGDAGGACALYVCVCVCEHVFQAPQGTATRHRHPRNRDLASEHECGRAAASCTGAREQNFEGGGKFIKHHYGDKSQQTASASRLLSIPVTQPNRKARPLRRARYAASPGDRYVTPPKTLWHNYTSVALKGEGGGEGVGWQLGRGWWSNPLGPSPPPVLPQPFEDASETFSLRHWAFFRADVSNEHYNSAEAMERGY</sequence>
<dbReference type="EMBL" id="JAHHUM010000348">
    <property type="protein sequence ID" value="KAK5620616.1"/>
    <property type="molecule type" value="Genomic_DNA"/>
</dbReference>
<evidence type="ECO:0000313" key="2">
    <source>
        <dbReference type="Proteomes" id="UP001311232"/>
    </source>
</evidence>
<evidence type="ECO:0000313" key="1">
    <source>
        <dbReference type="EMBL" id="KAK5620616.1"/>
    </source>
</evidence>
<name>A0AAV9SGY7_9TELE</name>
<organism evidence="1 2">
    <name type="scientific">Crenichthys baileyi</name>
    <name type="common">White River springfish</name>
    <dbReference type="NCBI Taxonomy" id="28760"/>
    <lineage>
        <taxon>Eukaryota</taxon>
        <taxon>Metazoa</taxon>
        <taxon>Chordata</taxon>
        <taxon>Craniata</taxon>
        <taxon>Vertebrata</taxon>
        <taxon>Euteleostomi</taxon>
        <taxon>Actinopterygii</taxon>
        <taxon>Neopterygii</taxon>
        <taxon>Teleostei</taxon>
        <taxon>Neoteleostei</taxon>
        <taxon>Acanthomorphata</taxon>
        <taxon>Ovalentaria</taxon>
        <taxon>Atherinomorphae</taxon>
        <taxon>Cyprinodontiformes</taxon>
        <taxon>Goodeidae</taxon>
        <taxon>Crenichthys</taxon>
    </lineage>
</organism>
<keyword evidence="2" id="KW-1185">Reference proteome</keyword>
<proteinExistence type="predicted"/>
<reference evidence="1 2" key="1">
    <citation type="submission" date="2021-06" db="EMBL/GenBank/DDBJ databases">
        <authorList>
            <person name="Palmer J.M."/>
        </authorList>
    </citation>
    <scope>NUCLEOTIDE SEQUENCE [LARGE SCALE GENOMIC DNA]</scope>
    <source>
        <strain evidence="1 2">MEX-2019</strain>
        <tissue evidence="1">Muscle</tissue>
    </source>
</reference>
<gene>
    <name evidence="1" type="ORF">CRENBAI_021384</name>
</gene>
<protein>
    <submittedName>
        <fullName evidence="1">Uncharacterized protein</fullName>
    </submittedName>
</protein>